<accession>A0A077ZV27</accession>
<dbReference type="Gene3D" id="1.10.287.70">
    <property type="match status" value="1"/>
</dbReference>
<sequence>MNAKDVFLSEGQVNGYLHNSKAAHVVNIFKINSKKKDKTEQILREHGYLPKDEEDEMENIQLTNDYYNKIKFVEFVTFFFAWVGVGSAVVEYELRYNSVKEDRLTDDKKNLQVFCYPHFQGQKKLPLQKLTQIEKCPQNCRNSRMQRLCLINGTDATFMFSMKAFKQDRPYVFISASLVVPLIVCGYGMRMFERPLIPTSGQDFDSLGNCIWCVIITMATVGYGDYYPISNFGRIVGILACLWGVFIVSIFVVTLNNLLEFSKQEEKSYDILCKLAYKDDLRMKAVNVILSAQRQKVERQKDDLDISKLAVVFRDFRKNVFSLKQVSKRVRAMYEDYNEVEVVTKDVEEINQEVDLLMATQDELLAEFRDLQKQLGDYQENENDETNTTNDLKIENSIDDEMSNSLSESEKQILYVPGPKDKINNGEQWNL</sequence>
<name>A0A077ZV27_STYLE</name>
<dbReference type="Pfam" id="PF07885">
    <property type="entry name" value="Ion_trans_2"/>
    <property type="match status" value="1"/>
</dbReference>
<dbReference type="GO" id="GO:0016286">
    <property type="term" value="F:small conductance calcium-activated potassium channel activity"/>
    <property type="evidence" value="ECO:0007669"/>
    <property type="project" value="InterPro"/>
</dbReference>
<protein>
    <submittedName>
        <fullName evidence="4">Small-conductance calcium-activated potassium channel protein</fullName>
    </submittedName>
</protein>
<organism evidence="4 5">
    <name type="scientific">Stylonychia lemnae</name>
    <name type="common">Ciliate</name>
    <dbReference type="NCBI Taxonomy" id="5949"/>
    <lineage>
        <taxon>Eukaryota</taxon>
        <taxon>Sar</taxon>
        <taxon>Alveolata</taxon>
        <taxon>Ciliophora</taxon>
        <taxon>Intramacronucleata</taxon>
        <taxon>Spirotrichea</taxon>
        <taxon>Stichotrichia</taxon>
        <taxon>Sporadotrichida</taxon>
        <taxon>Oxytrichidae</taxon>
        <taxon>Stylonychinae</taxon>
        <taxon>Stylonychia</taxon>
    </lineage>
</organism>
<dbReference type="PANTHER" id="PTHR10153">
    <property type="entry name" value="SMALL CONDUCTANCE CALCIUM-ACTIVATED POTASSIUM CHANNEL"/>
    <property type="match status" value="1"/>
</dbReference>
<keyword evidence="1" id="KW-0175">Coiled coil</keyword>
<evidence type="ECO:0000256" key="1">
    <source>
        <dbReference type="SAM" id="Coils"/>
    </source>
</evidence>
<dbReference type="Proteomes" id="UP000039865">
    <property type="component" value="Unassembled WGS sequence"/>
</dbReference>
<dbReference type="InterPro" id="IPR013099">
    <property type="entry name" value="K_chnl_dom"/>
</dbReference>
<feature type="transmembrane region" description="Helical" evidence="2">
    <location>
        <begin position="72"/>
        <end position="90"/>
    </location>
</feature>
<feature type="transmembrane region" description="Helical" evidence="2">
    <location>
        <begin position="171"/>
        <end position="189"/>
    </location>
</feature>
<keyword evidence="4" id="KW-0407">Ion channel</keyword>
<dbReference type="InterPro" id="IPR015449">
    <property type="entry name" value="K_chnl_Ca-activ_SK"/>
</dbReference>
<dbReference type="OMA" id="QMINEQF"/>
<feature type="coiled-coil region" evidence="1">
    <location>
        <begin position="347"/>
        <end position="381"/>
    </location>
</feature>
<evidence type="ECO:0000313" key="4">
    <source>
        <dbReference type="EMBL" id="CDW73745.1"/>
    </source>
</evidence>
<dbReference type="OrthoDB" id="312411at2759"/>
<feature type="transmembrane region" description="Helical" evidence="2">
    <location>
        <begin position="235"/>
        <end position="259"/>
    </location>
</feature>
<evidence type="ECO:0000313" key="5">
    <source>
        <dbReference type="Proteomes" id="UP000039865"/>
    </source>
</evidence>
<keyword evidence="5" id="KW-1185">Reference proteome</keyword>
<dbReference type="GO" id="GO:0016020">
    <property type="term" value="C:membrane"/>
    <property type="evidence" value="ECO:0007669"/>
    <property type="project" value="InterPro"/>
</dbReference>
<keyword evidence="4" id="KW-0406">Ion transport</keyword>
<dbReference type="EMBL" id="CCKQ01002639">
    <property type="protein sequence ID" value="CDW73745.1"/>
    <property type="molecule type" value="Genomic_DNA"/>
</dbReference>
<dbReference type="InParanoid" id="A0A077ZV27"/>
<feature type="transmembrane region" description="Helical" evidence="2">
    <location>
        <begin position="210"/>
        <end position="229"/>
    </location>
</feature>
<dbReference type="PRINTS" id="PR00169">
    <property type="entry name" value="KCHANNEL"/>
</dbReference>
<feature type="domain" description="Potassium channel" evidence="3">
    <location>
        <begin position="204"/>
        <end position="259"/>
    </location>
</feature>
<reference evidence="4 5" key="1">
    <citation type="submission" date="2014-06" db="EMBL/GenBank/DDBJ databases">
        <authorList>
            <person name="Swart Estienne"/>
        </authorList>
    </citation>
    <scope>NUCLEOTIDE SEQUENCE [LARGE SCALE GENOMIC DNA]</scope>
    <source>
        <strain evidence="4 5">130c</strain>
    </source>
</reference>
<keyword evidence="2" id="KW-0472">Membrane</keyword>
<evidence type="ECO:0000256" key="2">
    <source>
        <dbReference type="SAM" id="Phobius"/>
    </source>
</evidence>
<keyword evidence="2" id="KW-0812">Transmembrane</keyword>
<dbReference type="SUPFAM" id="SSF81324">
    <property type="entry name" value="Voltage-gated potassium channels"/>
    <property type="match status" value="1"/>
</dbReference>
<dbReference type="AlphaFoldDB" id="A0A077ZV27"/>
<evidence type="ECO:0000259" key="3">
    <source>
        <dbReference type="Pfam" id="PF07885"/>
    </source>
</evidence>
<proteinExistence type="predicted"/>
<keyword evidence="4" id="KW-0813">Transport</keyword>
<keyword evidence="2" id="KW-1133">Transmembrane helix</keyword>
<gene>
    <name evidence="4" type="primary">Contig12050.g12886</name>
    <name evidence="4" type="ORF">STYLEM_2733</name>
</gene>